<name>A0ABR7PDA2_9FIRM</name>
<dbReference type="RefSeq" id="WP_187558973.1">
    <property type="nucleotide sequence ID" value="NZ_JACRTP010000005.1"/>
</dbReference>
<dbReference type="EMBL" id="JACRTP010000005">
    <property type="protein sequence ID" value="MBC8629412.1"/>
    <property type="molecule type" value="Genomic_DNA"/>
</dbReference>
<proteinExistence type="predicted"/>
<evidence type="ECO:0000259" key="1">
    <source>
        <dbReference type="Pfam" id="PF13349"/>
    </source>
</evidence>
<evidence type="ECO:0000313" key="2">
    <source>
        <dbReference type="EMBL" id="MBC8629412.1"/>
    </source>
</evidence>
<protein>
    <submittedName>
        <fullName evidence="2">DUF4097 family beta strand repeat protein</fullName>
    </submittedName>
</protein>
<dbReference type="Pfam" id="PF13349">
    <property type="entry name" value="DUF4097"/>
    <property type="match status" value="1"/>
</dbReference>
<reference evidence="2 3" key="1">
    <citation type="submission" date="2020-08" db="EMBL/GenBank/DDBJ databases">
        <title>Genome public.</title>
        <authorList>
            <person name="Liu C."/>
            <person name="Sun Q."/>
        </authorList>
    </citation>
    <scope>NUCLEOTIDE SEQUENCE [LARGE SCALE GENOMIC DNA]</scope>
    <source>
        <strain evidence="2 3">3_YM_SP_D4_24.mj</strain>
    </source>
</reference>
<accession>A0ABR7PDA2</accession>
<feature type="domain" description="DUF4097" evidence="1">
    <location>
        <begin position="65"/>
        <end position="308"/>
    </location>
</feature>
<keyword evidence="3" id="KW-1185">Reference proteome</keyword>
<organism evidence="2 3">
    <name type="scientific">Blautia stercoris</name>
    <dbReference type="NCBI Taxonomy" id="871664"/>
    <lineage>
        <taxon>Bacteria</taxon>
        <taxon>Bacillati</taxon>
        <taxon>Bacillota</taxon>
        <taxon>Clostridia</taxon>
        <taxon>Lachnospirales</taxon>
        <taxon>Lachnospiraceae</taxon>
        <taxon>Blautia</taxon>
    </lineage>
</organism>
<dbReference type="InterPro" id="IPR025164">
    <property type="entry name" value="Toastrack_DUF4097"/>
</dbReference>
<gene>
    <name evidence="2" type="ORF">H8712_12470</name>
</gene>
<dbReference type="Proteomes" id="UP000661649">
    <property type="component" value="Unassembled WGS sequence"/>
</dbReference>
<sequence length="312" mass="34097">MKRWIKNCLAAGAGCVVAGALLFAVGFLNGGKNYVLAADLNQWKGSATKEDSTYGLEKTKIDDYSTLNVDLSSLNLQIVSSDDDSYYISYTTSDSKEKEPVSYDVKNKILTLKEDSDSNSYTHIDIGFLTAFLSKDKDFTTDENVVTLYVPTDARFQSANINSSFGDILINSSCFESGKISSDDGEIFIKNSTLKDVTVSASFGDVKTYDSKIKACNFELSDGDFVAKDSEFTGENSISSSFGDIDIEAKKEQLLTLGFDASTGFGDIEVPDFLEGKLHEEDVDESSYQRNGKDGNLKLQADDGDIVIKLNK</sequence>
<evidence type="ECO:0000313" key="3">
    <source>
        <dbReference type="Proteomes" id="UP000661649"/>
    </source>
</evidence>
<comment type="caution">
    <text evidence="2">The sequence shown here is derived from an EMBL/GenBank/DDBJ whole genome shotgun (WGS) entry which is preliminary data.</text>
</comment>